<organism evidence="7">
    <name type="scientific">Auxenochlorella protothecoides</name>
    <name type="common">Green microalga</name>
    <name type="synonym">Chlorella protothecoides</name>
    <dbReference type="NCBI Taxonomy" id="3075"/>
    <lineage>
        <taxon>Eukaryota</taxon>
        <taxon>Viridiplantae</taxon>
        <taxon>Chlorophyta</taxon>
        <taxon>core chlorophytes</taxon>
        <taxon>Trebouxiophyceae</taxon>
        <taxon>Chlorellales</taxon>
        <taxon>Chlorellaceae</taxon>
        <taxon>Auxenochlorella</taxon>
    </lineage>
</organism>
<reference evidence="7" key="1">
    <citation type="submission" date="2015-08" db="EMBL/GenBank/DDBJ databases">
        <authorList>
            <person name="Babu N.S."/>
            <person name="Beckwith C.J."/>
            <person name="Beseler K.G."/>
            <person name="Brison A."/>
            <person name="Carone J.V."/>
            <person name="Caskin T.P."/>
            <person name="Diamond M."/>
            <person name="Durham M.E."/>
            <person name="Foxe J.M."/>
            <person name="Go M."/>
            <person name="Henderson B.A."/>
            <person name="Jones I.B."/>
            <person name="McGettigan J.A."/>
            <person name="Micheletti S.J."/>
            <person name="Nasrallah M.E."/>
            <person name="Ortiz D."/>
            <person name="Piller C.R."/>
            <person name="Privatt S.R."/>
            <person name="Schneider S.L."/>
            <person name="Sharp S."/>
            <person name="Smith T.C."/>
            <person name="Stanton J.D."/>
            <person name="Ullery H.E."/>
            <person name="Wilson R.J."/>
            <person name="Serrano M.G."/>
            <person name="Buck G."/>
            <person name="Lee V."/>
            <person name="Wang Y."/>
            <person name="Carvalho R."/>
            <person name="Voegtly L."/>
            <person name="Shi R."/>
            <person name="Duckworth R."/>
            <person name="Johnson A."/>
            <person name="Loviza R."/>
            <person name="Walstead R."/>
            <person name="Shah Z."/>
            <person name="Kiflezghi M."/>
            <person name="Wade K."/>
            <person name="Ball S.L."/>
            <person name="Bradley K.W."/>
            <person name="Asai D.J."/>
            <person name="Bowman C.A."/>
            <person name="Russell D.A."/>
            <person name="Pope W.H."/>
            <person name="Jacobs-Sera D."/>
            <person name="Hendrix R.W."/>
            <person name="Hatfull G.F."/>
        </authorList>
    </citation>
    <scope>NUCLEOTIDE SEQUENCE</scope>
</reference>
<keyword evidence="6" id="KW-0472">Membrane</keyword>
<feature type="transmembrane region" description="Helical" evidence="6">
    <location>
        <begin position="141"/>
        <end position="160"/>
    </location>
</feature>
<comment type="subcellular location">
    <subcellularLocation>
        <location evidence="1">Plastid</location>
    </subcellularLocation>
</comment>
<sequence length="206" mass="21884">MSHLHSMLGRGMTPAPSLSGRCIMKGCAVSTTAPIHSLAPQRRATRYHMYLNTSHEKLGRSSRAQAADNHRNSAESDPRSRVSWSMADSDGIRSAVVMLGAAALLLGASDASLASEAPHQHPALNMVVGSLADNDAFWPNVLRYISFFFSVLLGTAYVAIQPIIKLLKKPSTAVFTVAALAFALFLLKGTVSAMLGVGTAQDLPPL</sequence>
<protein>
    <recommendedName>
        <fullName evidence="3">Uncharacterized protein ycf33</fullName>
    </recommendedName>
</protein>
<feature type="compositionally biased region" description="Basic and acidic residues" evidence="5">
    <location>
        <begin position="68"/>
        <end position="80"/>
    </location>
</feature>
<dbReference type="InterPro" id="IPR008470">
    <property type="entry name" value="Uncharacterised_Ycf33"/>
</dbReference>
<evidence type="ECO:0000256" key="5">
    <source>
        <dbReference type="SAM" id="MobiDB-lite"/>
    </source>
</evidence>
<accession>A0A1D2A1Y1</accession>
<feature type="transmembrane region" description="Helical" evidence="6">
    <location>
        <begin position="91"/>
        <end position="109"/>
    </location>
</feature>
<proteinExistence type="inferred from homology"/>
<dbReference type="AlphaFoldDB" id="A0A1D2A1Y1"/>
<feature type="region of interest" description="Disordered" evidence="5">
    <location>
        <begin position="58"/>
        <end position="82"/>
    </location>
</feature>
<feature type="transmembrane region" description="Helical" evidence="6">
    <location>
        <begin position="172"/>
        <end position="197"/>
    </location>
</feature>
<dbReference type="PANTHER" id="PTHR36049:SF3">
    <property type="match status" value="1"/>
</dbReference>
<dbReference type="EMBL" id="GDKF01005412">
    <property type="protein sequence ID" value="JAT73210.1"/>
    <property type="molecule type" value="Transcribed_RNA"/>
</dbReference>
<keyword evidence="6" id="KW-0812">Transmembrane</keyword>
<evidence type="ECO:0000256" key="3">
    <source>
        <dbReference type="ARBA" id="ARBA00021584"/>
    </source>
</evidence>
<evidence type="ECO:0000313" key="7">
    <source>
        <dbReference type="EMBL" id="JAT73210.1"/>
    </source>
</evidence>
<dbReference type="Pfam" id="PF05421">
    <property type="entry name" value="DUF751"/>
    <property type="match status" value="1"/>
</dbReference>
<comment type="similarity">
    <text evidence="2">Belongs to the ycf33 family.</text>
</comment>
<name>A0A1D2A1Y1_AUXPR</name>
<keyword evidence="4" id="KW-0934">Plastid</keyword>
<dbReference type="GO" id="GO:0009536">
    <property type="term" value="C:plastid"/>
    <property type="evidence" value="ECO:0007669"/>
    <property type="project" value="UniProtKB-SubCell"/>
</dbReference>
<gene>
    <name evidence="7" type="ORF">g.2412</name>
</gene>
<evidence type="ECO:0000256" key="6">
    <source>
        <dbReference type="SAM" id="Phobius"/>
    </source>
</evidence>
<evidence type="ECO:0000256" key="1">
    <source>
        <dbReference type="ARBA" id="ARBA00004474"/>
    </source>
</evidence>
<evidence type="ECO:0000256" key="2">
    <source>
        <dbReference type="ARBA" id="ARBA00010985"/>
    </source>
</evidence>
<evidence type="ECO:0000256" key="4">
    <source>
        <dbReference type="ARBA" id="ARBA00022640"/>
    </source>
</evidence>
<dbReference type="PANTHER" id="PTHR36049">
    <property type="entry name" value="TRANSMEMBRANE PROTEIN"/>
    <property type="match status" value="1"/>
</dbReference>
<keyword evidence="6" id="KW-1133">Transmembrane helix</keyword>